<dbReference type="AlphaFoldDB" id="G3PCS0"/>
<proteinExistence type="predicted"/>
<dbReference type="InParanoid" id="G3PCS0"/>
<evidence type="ECO:0000256" key="1">
    <source>
        <dbReference type="SAM" id="MobiDB-lite"/>
    </source>
</evidence>
<dbReference type="Bgee" id="ENSGACG00000011644">
    <property type="expression patterns" value="Expressed in head kidney and 2 other cell types or tissues"/>
</dbReference>
<organism evidence="2">
    <name type="scientific">Gasterosteus aculeatus</name>
    <name type="common">Three-spined stickleback</name>
    <dbReference type="NCBI Taxonomy" id="69293"/>
    <lineage>
        <taxon>Eukaryota</taxon>
        <taxon>Metazoa</taxon>
        <taxon>Chordata</taxon>
        <taxon>Craniata</taxon>
        <taxon>Vertebrata</taxon>
        <taxon>Euteleostomi</taxon>
        <taxon>Actinopterygii</taxon>
        <taxon>Neopterygii</taxon>
        <taxon>Teleostei</taxon>
        <taxon>Neoteleostei</taxon>
        <taxon>Acanthomorphata</taxon>
        <taxon>Eupercaria</taxon>
        <taxon>Perciformes</taxon>
        <taxon>Cottioidei</taxon>
        <taxon>Gasterosteales</taxon>
        <taxon>Gasterosteidae</taxon>
        <taxon>Gasterosteus</taxon>
    </lineage>
</organism>
<feature type="region of interest" description="Disordered" evidence="1">
    <location>
        <begin position="67"/>
        <end position="114"/>
    </location>
</feature>
<protein>
    <submittedName>
        <fullName evidence="2">Uncharacterized protein</fullName>
    </submittedName>
</protein>
<reference evidence="2" key="1">
    <citation type="submission" date="2006-01" db="EMBL/GenBank/DDBJ databases">
        <authorList>
            <person name="Lindblad-Toh K."/>
            <person name="Mauceli E."/>
            <person name="Grabherr M."/>
            <person name="Chang J.L."/>
            <person name="Lander E.S."/>
        </authorList>
    </citation>
    <scope>NUCLEOTIDE SEQUENCE [LARGE SCALE GENOMIC DNA]</scope>
</reference>
<name>G3PCS0_GASAC</name>
<reference evidence="2" key="2">
    <citation type="submission" date="2024-04" db="UniProtKB">
        <authorList>
            <consortium name="Ensembl"/>
        </authorList>
    </citation>
    <scope>IDENTIFICATION</scope>
</reference>
<evidence type="ECO:0000313" key="2">
    <source>
        <dbReference type="Ensembl" id="ENSGACP00000015394.1"/>
    </source>
</evidence>
<sequence>MCFFLMHERHLVVLIAKNQAGSAENTFSSVSSGALRRRPARSGQTQVRLRCGFSGKALKLHLSPFGAGASPRRSVRETTRTPGCWREASPVTRVQSDPGRSETLRLLPQSPVLV</sequence>
<accession>G3PCS0</accession>
<dbReference type="Ensembl" id="ENSGACT00000015424.1">
    <property type="protein sequence ID" value="ENSGACP00000015394.1"/>
    <property type="gene ID" value="ENSGACG00000011644.1"/>
</dbReference>